<sequence>MKPATTLLRAATTLAITSGAVLLAATAATAHVTVSSPDAEPGGFGKLVFRVPSESETAKTVSVTVTLPAQSPFAFVSTKAMPDWTAETKTEKLAEPVESDGFKITEAVTEVTWTADKGSALSSGEFTELELSVGPFPEDVQSLTLPASQVYSDGEVVDWDQPTVEGEAEPEHPAPVLELASGTSAAGSGSEPRSATGGPEATEAAPGSDGPARMLGGAGVALGALAIGIALRGRRRGTA</sequence>
<name>A0A6J4LL47_9ACTN</name>
<dbReference type="EMBL" id="CADCUJ010000020">
    <property type="protein sequence ID" value="CAA9335821.1"/>
    <property type="molecule type" value="Genomic_DNA"/>
</dbReference>
<dbReference type="InterPro" id="IPR038507">
    <property type="entry name" value="YcnI-like_sf"/>
</dbReference>
<feature type="signal peptide" evidence="3">
    <location>
        <begin position="1"/>
        <end position="30"/>
    </location>
</feature>
<dbReference type="Gene3D" id="2.60.40.2230">
    <property type="entry name" value="Uncharacterised protein YcnI-like PF07987, DUF1775"/>
    <property type="match status" value="1"/>
</dbReference>
<feature type="domain" description="YncI copper-binding" evidence="4">
    <location>
        <begin position="31"/>
        <end position="179"/>
    </location>
</feature>
<evidence type="ECO:0000256" key="3">
    <source>
        <dbReference type="SAM" id="SignalP"/>
    </source>
</evidence>
<dbReference type="CDD" id="cd08545">
    <property type="entry name" value="YcnI_like"/>
    <property type="match status" value="1"/>
</dbReference>
<keyword evidence="3" id="KW-0732">Signal</keyword>
<accession>A0A6J4LL47</accession>
<gene>
    <name evidence="5" type="ORF">AVDCRST_MAG72-526</name>
</gene>
<evidence type="ECO:0000256" key="2">
    <source>
        <dbReference type="SAM" id="Phobius"/>
    </source>
</evidence>
<proteinExistence type="predicted"/>
<feature type="transmembrane region" description="Helical" evidence="2">
    <location>
        <begin position="214"/>
        <end position="231"/>
    </location>
</feature>
<protein>
    <recommendedName>
        <fullName evidence="4">YncI copper-binding domain-containing protein</fullName>
    </recommendedName>
</protein>
<feature type="region of interest" description="Disordered" evidence="1">
    <location>
        <begin position="181"/>
        <end position="212"/>
    </location>
</feature>
<evidence type="ECO:0000259" key="4">
    <source>
        <dbReference type="Pfam" id="PF07987"/>
    </source>
</evidence>
<dbReference type="AlphaFoldDB" id="A0A6J4LL47"/>
<keyword evidence="2" id="KW-0472">Membrane</keyword>
<organism evidence="5">
    <name type="scientific">uncultured Nocardioidaceae bacterium</name>
    <dbReference type="NCBI Taxonomy" id="253824"/>
    <lineage>
        <taxon>Bacteria</taxon>
        <taxon>Bacillati</taxon>
        <taxon>Actinomycetota</taxon>
        <taxon>Actinomycetes</taxon>
        <taxon>Propionibacteriales</taxon>
        <taxon>Nocardioidaceae</taxon>
        <taxon>environmental samples</taxon>
    </lineage>
</organism>
<evidence type="ECO:0000256" key="1">
    <source>
        <dbReference type="SAM" id="MobiDB-lite"/>
    </source>
</evidence>
<dbReference type="InterPro" id="IPR012533">
    <property type="entry name" value="YcnI-copper_dom"/>
</dbReference>
<dbReference type="Pfam" id="PF07987">
    <property type="entry name" value="DUF1775"/>
    <property type="match status" value="1"/>
</dbReference>
<keyword evidence="2" id="KW-1133">Transmembrane helix</keyword>
<reference evidence="5" key="1">
    <citation type="submission" date="2020-02" db="EMBL/GenBank/DDBJ databases">
        <authorList>
            <person name="Meier V. D."/>
        </authorList>
    </citation>
    <scope>NUCLEOTIDE SEQUENCE</scope>
    <source>
        <strain evidence="5">AVDCRST_MAG72</strain>
    </source>
</reference>
<evidence type="ECO:0000313" key="5">
    <source>
        <dbReference type="EMBL" id="CAA9335821.1"/>
    </source>
</evidence>
<feature type="compositionally biased region" description="Low complexity" evidence="1">
    <location>
        <begin position="181"/>
        <end position="190"/>
    </location>
</feature>
<keyword evidence="2" id="KW-0812">Transmembrane</keyword>
<feature type="chain" id="PRO_5039016906" description="YncI copper-binding domain-containing protein" evidence="3">
    <location>
        <begin position="31"/>
        <end position="239"/>
    </location>
</feature>